<comment type="caution">
    <text evidence="5">The sequence shown here is derived from an EMBL/GenBank/DDBJ whole genome shotgun (WGS) entry which is preliminary data.</text>
</comment>
<dbReference type="InterPro" id="IPR011009">
    <property type="entry name" value="Kinase-like_dom_sf"/>
</dbReference>
<dbReference type="GO" id="GO:0016301">
    <property type="term" value="F:kinase activity"/>
    <property type="evidence" value="ECO:0007669"/>
    <property type="project" value="UniProtKB-KW"/>
</dbReference>
<dbReference type="OrthoDB" id="2427869at2759"/>
<evidence type="ECO:0000259" key="4">
    <source>
        <dbReference type="Pfam" id="PF20147"/>
    </source>
</evidence>
<feature type="domain" description="Crinkler effector protein N-terminal" evidence="4">
    <location>
        <begin position="5"/>
        <end position="95"/>
    </location>
</feature>
<reference evidence="5 6" key="1">
    <citation type="journal article" date="2010" name="Proc. Natl. Acad. Sci. U.S.A.">
        <title>Insights into evolution of multicellular fungi from the assembled chromosomes of the mushroom Coprinopsis cinerea (Coprinus cinereus).</title>
        <authorList>
            <person name="Stajich J.E."/>
            <person name="Wilke S.K."/>
            <person name="Ahren D."/>
            <person name="Au C.H."/>
            <person name="Birren B.W."/>
            <person name="Borodovsky M."/>
            <person name="Burns C."/>
            <person name="Canback B."/>
            <person name="Casselton L.A."/>
            <person name="Cheng C.K."/>
            <person name="Deng J."/>
            <person name="Dietrich F.S."/>
            <person name="Fargo D.C."/>
            <person name="Farman M.L."/>
            <person name="Gathman A.C."/>
            <person name="Goldberg J."/>
            <person name="Guigo R."/>
            <person name="Hoegger P.J."/>
            <person name="Hooker J.B."/>
            <person name="Huggins A."/>
            <person name="James T.Y."/>
            <person name="Kamada T."/>
            <person name="Kilaru S."/>
            <person name="Kodira C."/>
            <person name="Kues U."/>
            <person name="Kupfer D."/>
            <person name="Kwan H.S."/>
            <person name="Lomsadze A."/>
            <person name="Li W."/>
            <person name="Lilly W.W."/>
            <person name="Ma L.J."/>
            <person name="Mackey A.J."/>
            <person name="Manning G."/>
            <person name="Martin F."/>
            <person name="Muraguchi H."/>
            <person name="Natvig D.O."/>
            <person name="Palmerini H."/>
            <person name="Ramesh M.A."/>
            <person name="Rehmeyer C.J."/>
            <person name="Roe B.A."/>
            <person name="Shenoy N."/>
            <person name="Stanke M."/>
            <person name="Ter-Hovhannisyan V."/>
            <person name="Tunlid A."/>
            <person name="Velagapudi R."/>
            <person name="Vision T.J."/>
            <person name="Zeng Q."/>
            <person name="Zolan M.E."/>
            <person name="Pukkila P.J."/>
        </authorList>
    </citation>
    <scope>NUCLEOTIDE SEQUENCE [LARGE SCALE GENOMIC DNA]</scope>
    <source>
        <strain evidence="6">Okayama-7 / 130 / ATCC MYA-4618 / FGSC 9003</strain>
    </source>
</reference>
<evidence type="ECO:0000313" key="5">
    <source>
        <dbReference type="EMBL" id="EAU85927.2"/>
    </source>
</evidence>
<comment type="subcellular location">
    <subcellularLocation>
        <location evidence="1">Host cell</location>
    </subcellularLocation>
    <subcellularLocation>
        <location evidence="2">Secreted</location>
    </subcellularLocation>
</comment>
<dbReference type="Pfam" id="PF20147">
    <property type="entry name" value="Crinkler"/>
    <property type="match status" value="1"/>
</dbReference>
<dbReference type="GO" id="GO:0005576">
    <property type="term" value="C:extracellular region"/>
    <property type="evidence" value="ECO:0007669"/>
    <property type="project" value="UniProtKB-SubCell"/>
</dbReference>
<dbReference type="Gene3D" id="3.90.1200.10">
    <property type="match status" value="1"/>
</dbReference>
<evidence type="ECO:0000313" key="6">
    <source>
        <dbReference type="Proteomes" id="UP000001861"/>
    </source>
</evidence>
<dbReference type="KEGG" id="cci:CC1G_02950"/>
<proteinExistence type="predicted"/>
<keyword evidence="3" id="KW-0964">Secreted</keyword>
<dbReference type="SUPFAM" id="SSF56112">
    <property type="entry name" value="Protein kinase-like (PK-like)"/>
    <property type="match status" value="1"/>
</dbReference>
<dbReference type="GO" id="GO:0043657">
    <property type="term" value="C:host cell"/>
    <property type="evidence" value="ECO:0007669"/>
    <property type="project" value="UniProtKB-SubCell"/>
</dbReference>
<dbReference type="InParanoid" id="A8NRV1"/>
<sequence>MAEIISINCPLYGEGPDKAFSVKIQANDISILKEFITTRNRLSNVNPTHVRLFKVSLTPDELHKTIPNPESELNSPLAEISAIFNDLPENKVHVLAGKQRTGLKRSALESAFQFDALKRAKVVTESPSQLAQKSTYEEGWVHGDLPYCNILRSKDKQRVWVVDFDWGGRDGEVYYPTPRLNELLVEGRNFSDWKIRKEDDERILDLTFKRLGQV</sequence>
<accession>A8NRV1</accession>
<dbReference type="GeneID" id="6012397"/>
<name>A8NRV1_COPC7</name>
<evidence type="ECO:0000256" key="3">
    <source>
        <dbReference type="ARBA" id="ARBA00022525"/>
    </source>
</evidence>
<dbReference type="InterPro" id="IPR045379">
    <property type="entry name" value="Crinkler_N"/>
</dbReference>
<gene>
    <name evidence="5" type="ORF">CC1G_02950</name>
</gene>
<dbReference type="RefSeq" id="XP_001835862.2">
    <property type="nucleotide sequence ID" value="XM_001835810.2"/>
</dbReference>
<evidence type="ECO:0000256" key="2">
    <source>
        <dbReference type="ARBA" id="ARBA00004613"/>
    </source>
</evidence>
<dbReference type="HOGENOM" id="CLU_1288842_0_0_1"/>
<dbReference type="EMBL" id="AACS02000008">
    <property type="protein sequence ID" value="EAU85927.2"/>
    <property type="molecule type" value="Genomic_DNA"/>
</dbReference>
<dbReference type="VEuPathDB" id="FungiDB:CC1G_02950"/>
<dbReference type="AlphaFoldDB" id="A8NRV1"/>
<protein>
    <submittedName>
        <fullName evidence="5">Protein kinase subdomain-containing protein PKL/ccin9</fullName>
    </submittedName>
</protein>
<dbReference type="Proteomes" id="UP000001861">
    <property type="component" value="Unassembled WGS sequence"/>
</dbReference>
<organism evidence="5 6">
    <name type="scientific">Coprinopsis cinerea (strain Okayama-7 / 130 / ATCC MYA-4618 / FGSC 9003)</name>
    <name type="common">Inky cap fungus</name>
    <name type="synonym">Hormographiella aspergillata</name>
    <dbReference type="NCBI Taxonomy" id="240176"/>
    <lineage>
        <taxon>Eukaryota</taxon>
        <taxon>Fungi</taxon>
        <taxon>Dikarya</taxon>
        <taxon>Basidiomycota</taxon>
        <taxon>Agaricomycotina</taxon>
        <taxon>Agaricomycetes</taxon>
        <taxon>Agaricomycetidae</taxon>
        <taxon>Agaricales</taxon>
        <taxon>Agaricineae</taxon>
        <taxon>Psathyrellaceae</taxon>
        <taxon>Coprinopsis</taxon>
    </lineage>
</organism>
<evidence type="ECO:0000256" key="1">
    <source>
        <dbReference type="ARBA" id="ARBA00004340"/>
    </source>
</evidence>
<keyword evidence="5" id="KW-0418">Kinase</keyword>
<keyword evidence="5" id="KW-0808">Transferase</keyword>
<keyword evidence="6" id="KW-1185">Reference proteome</keyword>